<dbReference type="Proteomes" id="UP000050525">
    <property type="component" value="Unassembled WGS sequence"/>
</dbReference>
<evidence type="ECO:0000256" key="1">
    <source>
        <dbReference type="SAM" id="MobiDB-lite"/>
    </source>
</evidence>
<comment type="caution">
    <text evidence="2">The sequence shown here is derived from an EMBL/GenBank/DDBJ whole genome shotgun (WGS) entry which is preliminary data.</text>
</comment>
<reference evidence="2 3" key="1">
    <citation type="journal article" date="2012" name="Genome Biol.">
        <title>Sequencing three crocodilian genomes to illuminate the evolution of archosaurs and amniotes.</title>
        <authorList>
            <person name="St John J.A."/>
            <person name="Braun E.L."/>
            <person name="Isberg S.R."/>
            <person name="Miles L.G."/>
            <person name="Chong A.Y."/>
            <person name="Gongora J."/>
            <person name="Dalzell P."/>
            <person name="Moran C."/>
            <person name="Bed'hom B."/>
            <person name="Abzhanov A."/>
            <person name="Burgess S.C."/>
            <person name="Cooksey A.M."/>
            <person name="Castoe T.A."/>
            <person name="Crawford N.G."/>
            <person name="Densmore L.D."/>
            <person name="Drew J.C."/>
            <person name="Edwards S.V."/>
            <person name="Faircloth B.C."/>
            <person name="Fujita M.K."/>
            <person name="Greenwold M.J."/>
            <person name="Hoffmann F.G."/>
            <person name="Howard J.M."/>
            <person name="Iguchi T."/>
            <person name="Janes D.E."/>
            <person name="Khan S.Y."/>
            <person name="Kohno S."/>
            <person name="de Koning A.J."/>
            <person name="Lance S.L."/>
            <person name="McCarthy F.M."/>
            <person name="McCormack J.E."/>
            <person name="Merchant M.E."/>
            <person name="Peterson D.G."/>
            <person name="Pollock D.D."/>
            <person name="Pourmand N."/>
            <person name="Raney B.J."/>
            <person name="Roessler K.A."/>
            <person name="Sanford J.R."/>
            <person name="Sawyer R.H."/>
            <person name="Schmidt C.J."/>
            <person name="Triplett E.W."/>
            <person name="Tuberville T.D."/>
            <person name="Venegas-Anaya M."/>
            <person name="Howard J.T."/>
            <person name="Jarvis E.D."/>
            <person name="Guillette L.J.Jr."/>
            <person name="Glenn T.C."/>
            <person name="Green R.E."/>
            <person name="Ray D.A."/>
        </authorList>
    </citation>
    <scope>NUCLEOTIDE SEQUENCE [LARGE SCALE GENOMIC DNA]</scope>
    <source>
        <strain evidence="2">KSC_2009_1</strain>
    </source>
</reference>
<sequence>MCVGVPSLLHPSFNQTDSAVPRNEAKDFLPTPPHPHFKTSGDLPSSRRHHLSQSGLNLHFLLLCLNFPLSEMGIVNLTHFGSALRSMDEKQNPRVRFGFIEKVPG</sequence>
<dbReference type="EMBL" id="AKHW03005169">
    <property type="protein sequence ID" value="KYO27491.1"/>
    <property type="molecule type" value="Genomic_DNA"/>
</dbReference>
<protein>
    <submittedName>
        <fullName evidence="2">Uncharacterized protein</fullName>
    </submittedName>
</protein>
<organism evidence="2 3">
    <name type="scientific">Alligator mississippiensis</name>
    <name type="common">American alligator</name>
    <dbReference type="NCBI Taxonomy" id="8496"/>
    <lineage>
        <taxon>Eukaryota</taxon>
        <taxon>Metazoa</taxon>
        <taxon>Chordata</taxon>
        <taxon>Craniata</taxon>
        <taxon>Vertebrata</taxon>
        <taxon>Euteleostomi</taxon>
        <taxon>Archelosauria</taxon>
        <taxon>Archosauria</taxon>
        <taxon>Crocodylia</taxon>
        <taxon>Alligatoridae</taxon>
        <taxon>Alligatorinae</taxon>
        <taxon>Alligator</taxon>
    </lineage>
</organism>
<feature type="region of interest" description="Disordered" evidence="1">
    <location>
        <begin position="1"/>
        <end position="49"/>
    </location>
</feature>
<evidence type="ECO:0000313" key="3">
    <source>
        <dbReference type="Proteomes" id="UP000050525"/>
    </source>
</evidence>
<evidence type="ECO:0000313" key="2">
    <source>
        <dbReference type="EMBL" id="KYO27491.1"/>
    </source>
</evidence>
<proteinExistence type="predicted"/>
<keyword evidence="3" id="KW-1185">Reference proteome</keyword>
<gene>
    <name evidence="2" type="ORF">Y1Q_0003656</name>
</gene>
<accession>A0A151MSJ9</accession>
<dbReference type="AlphaFoldDB" id="A0A151MSJ9"/>
<name>A0A151MSJ9_ALLMI</name>